<gene>
    <name evidence="1" type="ORF">SDC9_107973</name>
</gene>
<evidence type="ECO:0000313" key="1">
    <source>
        <dbReference type="EMBL" id="MPM61119.1"/>
    </source>
</evidence>
<dbReference type="Gene3D" id="2.120.10.30">
    <property type="entry name" value="TolB, C-terminal domain"/>
    <property type="match status" value="1"/>
</dbReference>
<evidence type="ECO:0008006" key="2">
    <source>
        <dbReference type="Google" id="ProtNLM"/>
    </source>
</evidence>
<dbReference type="EMBL" id="VSSQ01018161">
    <property type="protein sequence ID" value="MPM61119.1"/>
    <property type="molecule type" value="Genomic_DNA"/>
</dbReference>
<comment type="caution">
    <text evidence="1">The sequence shown here is derived from an EMBL/GenBank/DDBJ whole genome shotgun (WGS) entry which is preliminary data.</text>
</comment>
<accession>A0A645B6N4</accession>
<dbReference type="InterPro" id="IPR011659">
    <property type="entry name" value="WD40"/>
</dbReference>
<name>A0A645B6N4_9ZZZZ</name>
<dbReference type="InterPro" id="IPR011042">
    <property type="entry name" value="6-blade_b-propeller_TolB-like"/>
</dbReference>
<dbReference type="Pfam" id="PF07676">
    <property type="entry name" value="PD40"/>
    <property type="match status" value="1"/>
</dbReference>
<dbReference type="SUPFAM" id="SSF82171">
    <property type="entry name" value="DPP6 N-terminal domain-like"/>
    <property type="match status" value="1"/>
</dbReference>
<proteinExistence type="predicted"/>
<organism evidence="1">
    <name type="scientific">bioreactor metagenome</name>
    <dbReference type="NCBI Taxonomy" id="1076179"/>
    <lineage>
        <taxon>unclassified sequences</taxon>
        <taxon>metagenomes</taxon>
        <taxon>ecological metagenomes</taxon>
    </lineage>
</organism>
<reference evidence="1" key="1">
    <citation type="submission" date="2019-08" db="EMBL/GenBank/DDBJ databases">
        <authorList>
            <person name="Kucharzyk K."/>
            <person name="Murdoch R.W."/>
            <person name="Higgins S."/>
            <person name="Loffler F."/>
        </authorList>
    </citation>
    <scope>NUCLEOTIDE SEQUENCE</scope>
</reference>
<protein>
    <recommendedName>
        <fullName evidence="2">Protein TolB</fullName>
    </recommendedName>
</protein>
<dbReference type="AlphaFoldDB" id="A0A645B6N4"/>
<sequence>MISFPAYGAATKSENVETYTAYVVHASDRDYQRVDQLVVSKRDHKVLSRAPTRFGCDRVYQANEQLWCFTRITPGKPRYYTDPTGYLFDLKTDSIPKASFKVKGIVSRARIAKDGRFAAGTAFTTGHSYMGVGGTHFSTATFIATLNEPRDAQNIQHWAVSHKGKAITSADLNLWGVTFDPANSDHFMVTVYFDGKPYLGEGNVSSKSIRVLKEGVECPSFSPDGKRIAYKSRTGPTRWSPAVMDLASGQSTVYSHINDSIDDQIEWIDNKNLVFQITKTPLIGSAQINLYTLNLNTRQSDPQLWLEDAKSPTF</sequence>